<feature type="transmembrane region" description="Helical" evidence="1">
    <location>
        <begin position="219"/>
        <end position="236"/>
    </location>
</feature>
<evidence type="ECO:0000313" key="3">
    <source>
        <dbReference type="EMBL" id="EFM83018.1"/>
    </source>
</evidence>
<accession>A0A125W740</accession>
<dbReference type="RefSeq" id="WP_002365058.1">
    <property type="nucleotide sequence ID" value="NZ_GL454440.1"/>
</dbReference>
<dbReference type="EMBL" id="AEBR01000039">
    <property type="protein sequence ID" value="EFM83018.1"/>
    <property type="molecule type" value="Genomic_DNA"/>
</dbReference>
<keyword evidence="1" id="KW-0812">Transmembrane</keyword>
<feature type="transmembrane region" description="Helical" evidence="1">
    <location>
        <begin position="288"/>
        <end position="309"/>
    </location>
</feature>
<dbReference type="Proteomes" id="UP000004846">
    <property type="component" value="Unassembled WGS sequence"/>
</dbReference>
<evidence type="ECO:0000256" key="1">
    <source>
        <dbReference type="SAM" id="Phobius"/>
    </source>
</evidence>
<organism evidence="3 4">
    <name type="scientific">Enterococcus faecalis TX4248</name>
    <dbReference type="NCBI Taxonomy" id="749495"/>
    <lineage>
        <taxon>Bacteria</taxon>
        <taxon>Bacillati</taxon>
        <taxon>Bacillota</taxon>
        <taxon>Bacilli</taxon>
        <taxon>Lactobacillales</taxon>
        <taxon>Enterococcaceae</taxon>
        <taxon>Enterococcus</taxon>
    </lineage>
</organism>
<feature type="transmembrane region" description="Helical" evidence="1">
    <location>
        <begin position="12"/>
        <end position="30"/>
    </location>
</feature>
<feature type="transmembrane region" description="Helical" evidence="1">
    <location>
        <begin position="81"/>
        <end position="100"/>
    </location>
</feature>
<evidence type="ECO:0000259" key="2">
    <source>
        <dbReference type="Pfam" id="PF13231"/>
    </source>
</evidence>
<keyword evidence="1" id="KW-0472">Membrane</keyword>
<feature type="transmembrane region" description="Helical" evidence="1">
    <location>
        <begin position="194"/>
        <end position="213"/>
    </location>
</feature>
<dbReference type="AlphaFoldDB" id="A0A125W740"/>
<comment type="caution">
    <text evidence="3">The sequence shown here is derived from an EMBL/GenBank/DDBJ whole genome shotgun (WGS) entry which is preliminary data.</text>
</comment>
<feature type="transmembrane region" description="Helical" evidence="1">
    <location>
        <begin position="42"/>
        <end position="60"/>
    </location>
</feature>
<gene>
    <name evidence="3" type="ORF">HMPREF9498_01368</name>
</gene>
<keyword evidence="1" id="KW-1133">Transmembrane helix</keyword>
<dbReference type="HOGENOM" id="CLU_024626_3_0_9"/>
<feature type="transmembrane region" description="Helical" evidence="1">
    <location>
        <begin position="458"/>
        <end position="477"/>
    </location>
</feature>
<protein>
    <submittedName>
        <fullName evidence="3">Putative membrane protein</fullName>
    </submittedName>
</protein>
<sequence length="532" mass="61184">MNFIYKKWLPSAINGLFLFFISITLIGAFRSDNLKISTLTNHFFLILLIAILAIVVLLFSKHAKKWIDKYLFGVKKIFLENIGLITGIYFIFGFCLQVFILTNISAPIGWDVSAIFNGVSALPENKEVISNYLSINPNNSFFFFLMYGISKVMNLFNHTWGSSWFVWQLWNIIFMDIGFVILFKAAKYLFNKKVAYLTFYLASFSLMFSPWILVPYTDVIMIPVISAVLLLYAKQIEIKNSGVWNLIFIGILLGICYLLKPSSIVFLIAWTIIMGIKLLTTGKLYKKNVLSFFVAMFFFIITVGCFSIFQKQQTIVNYDAEMQKPWTHFVMMGLTGSGGYSEKDTRKVNSLPTLEKKKKYTTETIKKRLEDYGMVGYTKFLLVKHFNNTDRGDFGWGRDGTPQNPTKPSKSEFQTKLRDTYYQQGKRTNNLRFVMQILWIVVLLGMLLSFFVKDIQGGTLLIIKLTIIGAFLYLLLFEGGRSRYLIQYLPFFYLLSANGLARINDIVSINGIKKSFTSTDYRGSLPIRTDEL</sequence>
<feature type="transmembrane region" description="Helical" evidence="1">
    <location>
        <begin position="164"/>
        <end position="182"/>
    </location>
</feature>
<name>A0A125W740_ENTFL</name>
<evidence type="ECO:0000313" key="4">
    <source>
        <dbReference type="Proteomes" id="UP000004846"/>
    </source>
</evidence>
<feature type="domain" description="Glycosyltransferase RgtA/B/C/D-like" evidence="2">
    <location>
        <begin position="153"/>
        <end position="301"/>
    </location>
</feature>
<proteinExistence type="predicted"/>
<dbReference type="InterPro" id="IPR038731">
    <property type="entry name" value="RgtA/B/C-like"/>
</dbReference>
<feature type="transmembrane region" description="Helical" evidence="1">
    <location>
        <begin position="243"/>
        <end position="276"/>
    </location>
</feature>
<dbReference type="Pfam" id="PF13231">
    <property type="entry name" value="PMT_2"/>
    <property type="match status" value="1"/>
</dbReference>
<reference evidence="4" key="1">
    <citation type="submission" date="2010-07" db="EMBL/GenBank/DDBJ databases">
        <authorList>
            <person name="Weinstock G."/>
            <person name="Sodergren E."/>
            <person name="Clifton S."/>
            <person name="Fulton L."/>
            <person name="Fulton B."/>
            <person name="Courtney L."/>
            <person name="Fronick C."/>
            <person name="Harrison M."/>
            <person name="Strong C."/>
            <person name="Farmer C."/>
            <person name="Delahaunty K."/>
            <person name="Markovic C."/>
            <person name="Hall O."/>
            <person name="Minx P."/>
            <person name="Tomlinson C."/>
            <person name="Mitreva M."/>
            <person name="Hou S."/>
            <person name="Chen J."/>
            <person name="Wollam A."/>
            <person name="Pepin K.H."/>
            <person name="Johnson M."/>
            <person name="Bhonagiri V."/>
            <person name="Zhang X."/>
            <person name="Suruliraj S."/>
            <person name="Warren W."/>
            <person name="Chinwalla A."/>
            <person name="Mardis E.R."/>
            <person name="Wilson R.K."/>
        </authorList>
    </citation>
    <scope>NUCLEOTIDE SEQUENCE [LARGE SCALE GENOMIC DNA]</scope>
    <source>
        <strain evidence="4">TX4248</strain>
    </source>
</reference>
<feature type="transmembrane region" description="Helical" evidence="1">
    <location>
        <begin position="433"/>
        <end position="452"/>
    </location>
</feature>